<evidence type="ECO:0000313" key="3">
    <source>
        <dbReference type="Proteomes" id="UP000314294"/>
    </source>
</evidence>
<dbReference type="AlphaFoldDB" id="A0A4Z2DZM6"/>
<dbReference type="EMBL" id="SRLO01025296">
    <property type="protein sequence ID" value="TNN21897.1"/>
    <property type="molecule type" value="Genomic_DNA"/>
</dbReference>
<accession>A0A4Z2DZM6</accession>
<keyword evidence="3" id="KW-1185">Reference proteome</keyword>
<feature type="compositionally biased region" description="Polar residues" evidence="1">
    <location>
        <begin position="1"/>
        <end position="16"/>
    </location>
</feature>
<comment type="caution">
    <text evidence="2">The sequence shown here is derived from an EMBL/GenBank/DDBJ whole genome shotgun (WGS) entry which is preliminary data.</text>
</comment>
<name>A0A4Z2DZM6_9TELE</name>
<evidence type="ECO:0000256" key="1">
    <source>
        <dbReference type="SAM" id="MobiDB-lite"/>
    </source>
</evidence>
<dbReference type="Proteomes" id="UP000314294">
    <property type="component" value="Unassembled WGS sequence"/>
</dbReference>
<sequence>MGVIQRRNTPNQNHNRPVSGDAGVTASAQSGERRAAAHVHQGGRGGGAVRQRTPRSRSNGSSLAVSSRPGECCEVSCWSGLDGHLQLLIASFPPPLSGLVLRS</sequence>
<feature type="region of interest" description="Disordered" evidence="1">
    <location>
        <begin position="1"/>
        <end position="70"/>
    </location>
</feature>
<organism evidence="2 3">
    <name type="scientific">Liparis tanakae</name>
    <name type="common">Tanaka's snailfish</name>
    <dbReference type="NCBI Taxonomy" id="230148"/>
    <lineage>
        <taxon>Eukaryota</taxon>
        <taxon>Metazoa</taxon>
        <taxon>Chordata</taxon>
        <taxon>Craniata</taxon>
        <taxon>Vertebrata</taxon>
        <taxon>Euteleostomi</taxon>
        <taxon>Actinopterygii</taxon>
        <taxon>Neopterygii</taxon>
        <taxon>Teleostei</taxon>
        <taxon>Neoteleostei</taxon>
        <taxon>Acanthomorphata</taxon>
        <taxon>Eupercaria</taxon>
        <taxon>Perciformes</taxon>
        <taxon>Cottioidei</taxon>
        <taxon>Cottales</taxon>
        <taxon>Liparidae</taxon>
        <taxon>Liparis</taxon>
    </lineage>
</organism>
<evidence type="ECO:0000313" key="2">
    <source>
        <dbReference type="EMBL" id="TNN21897.1"/>
    </source>
</evidence>
<reference evidence="2 3" key="1">
    <citation type="submission" date="2019-03" db="EMBL/GenBank/DDBJ databases">
        <title>First draft genome of Liparis tanakae, snailfish: a comprehensive survey of snailfish specific genes.</title>
        <authorList>
            <person name="Kim W."/>
            <person name="Song I."/>
            <person name="Jeong J.-H."/>
            <person name="Kim D."/>
            <person name="Kim S."/>
            <person name="Ryu S."/>
            <person name="Song J.Y."/>
            <person name="Lee S.K."/>
        </authorList>
    </citation>
    <scope>NUCLEOTIDE SEQUENCE [LARGE SCALE GENOMIC DNA]</scope>
    <source>
        <tissue evidence="2">Muscle</tissue>
    </source>
</reference>
<proteinExistence type="predicted"/>
<protein>
    <submittedName>
        <fullName evidence="2">Uncharacterized protein</fullName>
    </submittedName>
</protein>
<gene>
    <name evidence="2" type="ORF">EYF80_067991</name>
</gene>
<feature type="compositionally biased region" description="Polar residues" evidence="1">
    <location>
        <begin position="56"/>
        <end position="65"/>
    </location>
</feature>